<dbReference type="PANTHER" id="PTHR30158">
    <property type="entry name" value="ACRA/E-RELATED COMPONENT OF DRUG EFFLUX TRANSPORTER"/>
    <property type="match status" value="1"/>
</dbReference>
<dbReference type="InterPro" id="IPR058624">
    <property type="entry name" value="MdtA-like_HH"/>
</dbReference>
<evidence type="ECO:0000259" key="5">
    <source>
        <dbReference type="Pfam" id="PF25917"/>
    </source>
</evidence>
<sequence length="365" mass="38633">MALVGCGRKEGPPVAAAPAVSVATPLKATVRDWDDFTGRFEASHRVDVRARAGGYLQAVHFQEGQTVRKGQLLFTLDPRPAQAQLAAARAQADLARAELKRAESLLAATAISQEEYENRRSAAAVAEATLRARQLDVEFTRVTAPISGRISARRVDPGNLIAGGTSAGDVLTTIVAADPIHFIFDASEAQLLKLQRQTAGKGGVPVQVRLQDEADYRWTGTVDFLDNAVDPASGTIRLRARIRNPDGFLKEGMYGSARMAGAGAYEALLIPETAVASDGPRKVAYVVAADGQAQSRALQLGPVVDGLRVIRAGLNPTDRVVVNGVQRVRPGQKVQPKTVTISRTAQAAERPAPAAAPASTATIVR</sequence>
<accession>B4RHC9</accession>
<dbReference type="GO" id="GO:0046677">
    <property type="term" value="P:response to antibiotic"/>
    <property type="evidence" value="ECO:0007669"/>
    <property type="project" value="TreeGrafter"/>
</dbReference>
<dbReference type="KEGG" id="pzu:PHZ_c0975"/>
<comment type="subcellular location">
    <subcellularLocation>
        <location evidence="1">Cell envelope</location>
    </subcellularLocation>
</comment>
<dbReference type="Gene3D" id="2.40.50.100">
    <property type="match status" value="1"/>
</dbReference>
<dbReference type="Gene3D" id="2.40.30.170">
    <property type="match status" value="1"/>
</dbReference>
<dbReference type="InterPro" id="IPR058626">
    <property type="entry name" value="MdtA-like_b-barrel"/>
</dbReference>
<protein>
    <submittedName>
        <fullName evidence="8">Multidrug-efflux system secretion protein, HlyD family</fullName>
    </submittedName>
</protein>
<dbReference type="Pfam" id="PF25967">
    <property type="entry name" value="RND-MFP_C"/>
    <property type="match status" value="1"/>
</dbReference>
<proteinExistence type="inferred from homology"/>
<dbReference type="Pfam" id="PF25944">
    <property type="entry name" value="Beta-barrel_RND"/>
    <property type="match status" value="1"/>
</dbReference>
<evidence type="ECO:0000259" key="4">
    <source>
        <dbReference type="Pfam" id="PF25876"/>
    </source>
</evidence>
<gene>
    <name evidence="8" type="ordered locus">PHZ_c0975</name>
</gene>
<feature type="domain" description="Multidrug resistance protein MdtA-like C-terminal permuted SH3" evidence="7">
    <location>
        <begin position="267"/>
        <end position="327"/>
    </location>
</feature>
<evidence type="ECO:0000256" key="1">
    <source>
        <dbReference type="ARBA" id="ARBA00004196"/>
    </source>
</evidence>
<comment type="similarity">
    <text evidence="2">Belongs to the membrane fusion protein (MFP) (TC 8.A.1) family.</text>
</comment>
<organism evidence="8 9">
    <name type="scientific">Phenylobacterium zucineum (strain HLK1)</name>
    <dbReference type="NCBI Taxonomy" id="450851"/>
    <lineage>
        <taxon>Bacteria</taxon>
        <taxon>Pseudomonadati</taxon>
        <taxon>Pseudomonadota</taxon>
        <taxon>Alphaproteobacteria</taxon>
        <taxon>Caulobacterales</taxon>
        <taxon>Caulobacteraceae</taxon>
        <taxon>Phenylobacterium</taxon>
    </lineage>
</organism>
<evidence type="ECO:0000256" key="2">
    <source>
        <dbReference type="ARBA" id="ARBA00009477"/>
    </source>
</evidence>
<dbReference type="Proteomes" id="UP000001868">
    <property type="component" value="Chromosome"/>
</dbReference>
<dbReference type="SUPFAM" id="SSF111369">
    <property type="entry name" value="HlyD-like secretion proteins"/>
    <property type="match status" value="1"/>
</dbReference>
<dbReference type="AlphaFoldDB" id="B4RHC9"/>
<dbReference type="NCBIfam" id="TIGR01730">
    <property type="entry name" value="RND_mfp"/>
    <property type="match status" value="1"/>
</dbReference>
<dbReference type="EMBL" id="CP000747">
    <property type="protein sequence ID" value="ACG77389.1"/>
    <property type="molecule type" value="Genomic_DNA"/>
</dbReference>
<dbReference type="STRING" id="450851.PHZ_c0975"/>
<dbReference type="InterPro" id="IPR058627">
    <property type="entry name" value="MdtA-like_C"/>
</dbReference>
<reference evidence="8 9" key="1">
    <citation type="journal article" date="2008" name="BMC Genomics">
        <title>Complete genome of Phenylobacterium zucineum - a novel facultative intracellular bacterium isolated from human erythroleukemia cell line K562.</title>
        <authorList>
            <person name="Luo Y."/>
            <person name="Xu X."/>
            <person name="Ding Z."/>
            <person name="Liu Z."/>
            <person name="Zhang B."/>
            <person name="Yan Z."/>
            <person name="Sun J."/>
            <person name="Hu S."/>
            <person name="Hu X."/>
        </authorList>
    </citation>
    <scope>NUCLEOTIDE SEQUENCE [LARGE SCALE GENOMIC DNA]</scope>
    <source>
        <strain evidence="8 9">HLK1</strain>
    </source>
</reference>
<evidence type="ECO:0000259" key="6">
    <source>
        <dbReference type="Pfam" id="PF25944"/>
    </source>
</evidence>
<dbReference type="GO" id="GO:0022857">
    <property type="term" value="F:transmembrane transporter activity"/>
    <property type="evidence" value="ECO:0007669"/>
    <property type="project" value="InterPro"/>
</dbReference>
<evidence type="ECO:0000256" key="3">
    <source>
        <dbReference type="SAM" id="MobiDB-lite"/>
    </source>
</evidence>
<feature type="domain" description="Multidrug resistance protein MdtA-like alpha-helical hairpin" evidence="4">
    <location>
        <begin position="80"/>
        <end position="134"/>
    </location>
</feature>
<keyword evidence="9" id="KW-1185">Reference proteome</keyword>
<dbReference type="InterPro" id="IPR006143">
    <property type="entry name" value="RND_pump_MFP"/>
</dbReference>
<feature type="domain" description="Multidrug resistance protein MdtA-like beta-barrel" evidence="6">
    <location>
        <begin position="179"/>
        <end position="259"/>
    </location>
</feature>
<evidence type="ECO:0000313" key="9">
    <source>
        <dbReference type="Proteomes" id="UP000001868"/>
    </source>
</evidence>
<dbReference type="Pfam" id="PF25917">
    <property type="entry name" value="BSH_RND"/>
    <property type="match status" value="1"/>
</dbReference>
<evidence type="ECO:0000259" key="7">
    <source>
        <dbReference type="Pfam" id="PF25967"/>
    </source>
</evidence>
<dbReference type="Pfam" id="PF25876">
    <property type="entry name" value="HH_MFP_RND"/>
    <property type="match status" value="1"/>
</dbReference>
<dbReference type="InterPro" id="IPR058625">
    <property type="entry name" value="MdtA-like_BSH"/>
</dbReference>
<feature type="region of interest" description="Disordered" evidence="3">
    <location>
        <begin position="345"/>
        <end position="365"/>
    </location>
</feature>
<evidence type="ECO:0000313" key="8">
    <source>
        <dbReference type="EMBL" id="ACG77389.1"/>
    </source>
</evidence>
<dbReference type="GO" id="GO:0005886">
    <property type="term" value="C:plasma membrane"/>
    <property type="evidence" value="ECO:0007669"/>
    <property type="project" value="TreeGrafter"/>
</dbReference>
<name>B4RHC9_PHEZH</name>
<dbReference type="eggNOG" id="COG0845">
    <property type="taxonomic scope" value="Bacteria"/>
</dbReference>
<dbReference type="Gene3D" id="1.10.287.470">
    <property type="entry name" value="Helix hairpin bin"/>
    <property type="match status" value="1"/>
</dbReference>
<dbReference type="HOGENOM" id="CLU_018816_2_1_5"/>
<dbReference type="GO" id="GO:0030313">
    <property type="term" value="C:cell envelope"/>
    <property type="evidence" value="ECO:0007669"/>
    <property type="project" value="UniProtKB-SubCell"/>
</dbReference>
<dbReference type="PANTHER" id="PTHR30158:SF10">
    <property type="entry name" value="CATION EFFLUX PUMP"/>
    <property type="match status" value="1"/>
</dbReference>
<feature type="domain" description="Multidrug resistance protein MdtA-like barrel-sandwich hybrid" evidence="5">
    <location>
        <begin position="45"/>
        <end position="172"/>
    </location>
</feature>
<dbReference type="Gene3D" id="2.40.420.20">
    <property type="match status" value="1"/>
</dbReference>